<dbReference type="InterPro" id="IPR028389">
    <property type="entry name" value="POT1"/>
</dbReference>
<dbReference type="EMBL" id="MU006227">
    <property type="protein sequence ID" value="KAF2826026.1"/>
    <property type="molecule type" value="Genomic_DNA"/>
</dbReference>
<comment type="similarity">
    <text evidence="3">Belongs to the telombin family.</text>
</comment>
<reference evidence="11" key="1">
    <citation type="journal article" date="2020" name="Stud. Mycol.">
        <title>101 Dothideomycetes genomes: a test case for predicting lifestyles and emergence of pathogens.</title>
        <authorList>
            <person name="Haridas S."/>
            <person name="Albert R."/>
            <person name="Binder M."/>
            <person name="Bloem J."/>
            <person name="Labutti K."/>
            <person name="Salamov A."/>
            <person name="Andreopoulos B."/>
            <person name="Baker S."/>
            <person name="Barry K."/>
            <person name="Bills G."/>
            <person name="Bluhm B."/>
            <person name="Cannon C."/>
            <person name="Castanera R."/>
            <person name="Culley D."/>
            <person name="Daum C."/>
            <person name="Ezra D."/>
            <person name="Gonzalez J."/>
            <person name="Henrissat B."/>
            <person name="Kuo A."/>
            <person name="Liang C."/>
            <person name="Lipzen A."/>
            <person name="Lutzoni F."/>
            <person name="Magnuson J."/>
            <person name="Mondo S."/>
            <person name="Nolan M."/>
            <person name="Ohm R."/>
            <person name="Pangilinan J."/>
            <person name="Park H.-J."/>
            <person name="Ramirez L."/>
            <person name="Alfaro M."/>
            <person name="Sun H."/>
            <person name="Tritt A."/>
            <person name="Yoshinaga Y."/>
            <person name="Zwiers L.-H."/>
            <person name="Turgeon B."/>
            <person name="Goodwin S."/>
            <person name="Spatafora J."/>
            <person name="Crous P."/>
            <person name="Grigoriev I."/>
        </authorList>
    </citation>
    <scope>NUCLEOTIDE SEQUENCE</scope>
    <source>
        <strain evidence="11">CBS 113818</strain>
    </source>
</reference>
<evidence type="ECO:0000256" key="8">
    <source>
        <dbReference type="ARBA" id="ARBA00023242"/>
    </source>
</evidence>
<dbReference type="GO" id="GO:0010521">
    <property type="term" value="F:telomerase inhibitor activity"/>
    <property type="evidence" value="ECO:0007669"/>
    <property type="project" value="TreeGrafter"/>
</dbReference>
<organism evidence="11 12">
    <name type="scientific">Ophiobolus disseminans</name>
    <dbReference type="NCBI Taxonomy" id="1469910"/>
    <lineage>
        <taxon>Eukaryota</taxon>
        <taxon>Fungi</taxon>
        <taxon>Dikarya</taxon>
        <taxon>Ascomycota</taxon>
        <taxon>Pezizomycotina</taxon>
        <taxon>Dothideomycetes</taxon>
        <taxon>Pleosporomycetidae</taxon>
        <taxon>Pleosporales</taxon>
        <taxon>Pleosporineae</taxon>
        <taxon>Phaeosphaeriaceae</taxon>
        <taxon>Ophiobolus</taxon>
    </lineage>
</organism>
<dbReference type="SMART" id="SM00976">
    <property type="entry name" value="Telo_bind"/>
    <property type="match status" value="1"/>
</dbReference>
<evidence type="ECO:0000256" key="2">
    <source>
        <dbReference type="ARBA" id="ARBA00004574"/>
    </source>
</evidence>
<feature type="domain" description="Telomeric single stranded DNA binding POT1/Cdc13" evidence="10">
    <location>
        <begin position="6"/>
        <end position="148"/>
    </location>
</feature>
<dbReference type="Pfam" id="PF02765">
    <property type="entry name" value="POT1"/>
    <property type="match status" value="1"/>
</dbReference>
<dbReference type="Proteomes" id="UP000799424">
    <property type="component" value="Unassembled WGS sequence"/>
</dbReference>
<dbReference type="InterPro" id="IPR011564">
    <property type="entry name" value="Telomer_end-bd_POT1/Cdc13"/>
</dbReference>
<keyword evidence="8" id="KW-0539">Nucleus</keyword>
<proteinExistence type="inferred from homology"/>
<dbReference type="GO" id="GO:0098505">
    <property type="term" value="F:G-rich strand telomeric DNA binding"/>
    <property type="evidence" value="ECO:0007669"/>
    <property type="project" value="TreeGrafter"/>
</dbReference>
<dbReference type="GO" id="GO:0016233">
    <property type="term" value="P:telomere capping"/>
    <property type="evidence" value="ECO:0007669"/>
    <property type="project" value="TreeGrafter"/>
</dbReference>
<sequence>MPPNGFTAINDATTVGATVSLIGVIVSLQEPRKTKGPDWSLEFTIQDDFSTNSIGSDASINCRLFRRSLDKFPKINGVGDVALLRDVQLSEWMGRIDAIYKPRSGALVFPARAIPVPELSQPFQTRGKTLEYSHVSGTKVPTTHEQMAAIHLKHAASGRLPEVQQYAATVPVRPAARDRSSLIKDLDYDRFYDVRAQVINIFYDNMGTVDLKVTDYTSHKDLFLHVDPDDEDYVYQSHTWKGPYGQYTIDVRLHDSNAAWARDNLAIGDYVFLRNMHTKISQMNKLEGAIHGDKHRPNQLDVRKLHNPPDIREIKDRQNAYEETRSKKSALEELQNEPRKPSAKASATKKAEKKARQRALKEQEQKEIAQKAEEWDAARSGVNTNIRAAYPEMQTSTISEIVHNPHLKSQSLRYNEFTLPFLNCKHRSRVRVVDFFPPELELFAHCTNDPSWDKRAKKLGLDNSHSKLKWEWGFVLLLEDAKIPPNTVSEKLRVVVTNDAAHYLLDMNARDLKCDSKALKKLEEKLFILWGNLFELKTELRDRGSDLPLPPGDNRLQNKSFDCCIEEYGHQVHMSEKHPTGYQRMHKLAQTKITDDL</sequence>
<dbReference type="FunFam" id="2.40.50.140:FF:000303">
    <property type="entry name" value="Protection of telomeres protein 1"/>
    <property type="match status" value="1"/>
</dbReference>
<dbReference type="GO" id="GO:0000783">
    <property type="term" value="C:nuclear telomere cap complex"/>
    <property type="evidence" value="ECO:0007669"/>
    <property type="project" value="TreeGrafter"/>
</dbReference>
<dbReference type="PANTHER" id="PTHR14513:SF0">
    <property type="entry name" value="PROTECTION OF TELOMERES PROTEIN 1"/>
    <property type="match status" value="1"/>
</dbReference>
<comment type="subcellular location">
    <subcellularLocation>
        <location evidence="2">Chromosome</location>
        <location evidence="2">Telomere</location>
    </subcellularLocation>
    <subcellularLocation>
        <location evidence="1">Nucleus</location>
    </subcellularLocation>
</comment>
<dbReference type="PANTHER" id="PTHR14513">
    <property type="entry name" value="PROTECTION OF TELOMERES 1"/>
    <property type="match status" value="1"/>
</dbReference>
<evidence type="ECO:0000256" key="6">
    <source>
        <dbReference type="ARBA" id="ARBA00022895"/>
    </source>
</evidence>
<gene>
    <name evidence="11" type="ORF">CC86DRAFT_38124</name>
</gene>
<name>A0A6A6ZYV1_9PLEO</name>
<keyword evidence="5" id="KW-0158">Chromosome</keyword>
<evidence type="ECO:0000256" key="7">
    <source>
        <dbReference type="ARBA" id="ARBA00023125"/>
    </source>
</evidence>
<dbReference type="Pfam" id="PF16686">
    <property type="entry name" value="POT1PC"/>
    <property type="match status" value="1"/>
</dbReference>
<evidence type="ECO:0000313" key="12">
    <source>
        <dbReference type="Proteomes" id="UP000799424"/>
    </source>
</evidence>
<dbReference type="SUPFAM" id="SSF50249">
    <property type="entry name" value="Nucleic acid-binding proteins"/>
    <property type="match status" value="2"/>
</dbReference>
<evidence type="ECO:0000256" key="5">
    <source>
        <dbReference type="ARBA" id="ARBA00022454"/>
    </source>
</evidence>
<dbReference type="Gene3D" id="2.40.50.140">
    <property type="entry name" value="Nucleic acid-binding proteins"/>
    <property type="match status" value="2"/>
</dbReference>
<keyword evidence="12" id="KW-1185">Reference proteome</keyword>
<dbReference type="InterPro" id="IPR032042">
    <property type="entry name" value="POT1PC"/>
</dbReference>
<keyword evidence="7" id="KW-0238">DNA-binding</keyword>
<dbReference type="AlphaFoldDB" id="A0A6A6ZYV1"/>
<keyword evidence="6" id="KW-0779">Telomere</keyword>
<evidence type="ECO:0000256" key="4">
    <source>
        <dbReference type="ARBA" id="ARBA00015253"/>
    </source>
</evidence>
<dbReference type="OrthoDB" id="2186770at2759"/>
<evidence type="ECO:0000256" key="1">
    <source>
        <dbReference type="ARBA" id="ARBA00004123"/>
    </source>
</evidence>
<evidence type="ECO:0000313" key="11">
    <source>
        <dbReference type="EMBL" id="KAF2826026.1"/>
    </source>
</evidence>
<dbReference type="GO" id="GO:0032210">
    <property type="term" value="P:regulation of telomere maintenance via telomerase"/>
    <property type="evidence" value="ECO:0007669"/>
    <property type="project" value="TreeGrafter"/>
</dbReference>
<evidence type="ECO:0000256" key="3">
    <source>
        <dbReference type="ARBA" id="ARBA00008442"/>
    </source>
</evidence>
<protein>
    <recommendedName>
        <fullName evidence="4">Protection of telomeres protein 1</fullName>
    </recommendedName>
</protein>
<evidence type="ECO:0000259" key="10">
    <source>
        <dbReference type="SMART" id="SM00976"/>
    </source>
</evidence>
<accession>A0A6A6ZYV1</accession>
<evidence type="ECO:0000256" key="9">
    <source>
        <dbReference type="SAM" id="MobiDB-lite"/>
    </source>
</evidence>
<dbReference type="InterPro" id="IPR012340">
    <property type="entry name" value="NA-bd_OB-fold"/>
</dbReference>
<feature type="region of interest" description="Disordered" evidence="9">
    <location>
        <begin position="291"/>
        <end position="377"/>
    </location>
</feature>
<feature type="compositionally biased region" description="Basic and acidic residues" evidence="9">
    <location>
        <begin position="291"/>
        <end position="340"/>
    </location>
</feature>
<feature type="compositionally biased region" description="Basic and acidic residues" evidence="9">
    <location>
        <begin position="359"/>
        <end position="377"/>
    </location>
</feature>